<feature type="site" description="Cleavage (non-hydrolytic); by autocatalysis" evidence="12">
    <location>
        <begin position="259"/>
        <end position="260"/>
    </location>
</feature>
<dbReference type="PANTHER" id="PTHR10067">
    <property type="entry name" value="PHOSPHATIDYLSERINE DECARBOXYLASE"/>
    <property type="match status" value="1"/>
</dbReference>
<feature type="active site" description="Charge relay system; for autoendoproteolytic cleavage activity" evidence="12">
    <location>
        <position position="154"/>
    </location>
</feature>
<dbReference type="InterPro" id="IPR003817">
    <property type="entry name" value="PS_Dcarbxylase"/>
</dbReference>
<comment type="catalytic activity">
    <reaction evidence="12">
        <text>a 1,2-diacyl-sn-glycero-3-phospho-L-serine + H(+) = a 1,2-diacyl-sn-glycero-3-phosphoethanolamine + CO2</text>
        <dbReference type="Rhea" id="RHEA:20828"/>
        <dbReference type="ChEBI" id="CHEBI:15378"/>
        <dbReference type="ChEBI" id="CHEBI:16526"/>
        <dbReference type="ChEBI" id="CHEBI:57262"/>
        <dbReference type="ChEBI" id="CHEBI:64612"/>
        <dbReference type="EC" id="4.1.1.65"/>
    </reaction>
</comment>
<reference evidence="13 14" key="1">
    <citation type="submission" date="2020-08" db="EMBL/GenBank/DDBJ databases">
        <title>Bridging the membrane lipid divide: bacteria of the FCB group superphylum have the potential to synthesize archaeal ether lipids.</title>
        <authorList>
            <person name="Villanueva L."/>
            <person name="Von Meijenfeldt F.A.B."/>
            <person name="Westbye A.B."/>
            <person name="Yadav S."/>
            <person name="Hopmans E.C."/>
            <person name="Dutilh B.E."/>
            <person name="Sinninghe Damste J.S."/>
        </authorList>
    </citation>
    <scope>NUCLEOTIDE SEQUENCE [LARGE SCALE GENOMIC DNA]</scope>
    <source>
        <strain evidence="13">NIOZ-UU100</strain>
    </source>
</reference>
<feature type="chain" id="PRO_5035349841" description="Phosphatidylserine decarboxylase alpha chain" evidence="12">
    <location>
        <begin position="260"/>
        <end position="296"/>
    </location>
</feature>
<evidence type="ECO:0000256" key="12">
    <source>
        <dbReference type="HAMAP-Rule" id="MF_00662"/>
    </source>
</evidence>
<keyword evidence="9 12" id="KW-0456">Lyase</keyword>
<keyword evidence="5 12" id="KW-0443">Lipid metabolism</keyword>
<keyword evidence="8 12" id="KW-0594">Phospholipid biosynthesis</keyword>
<dbReference type="GO" id="GO:0004609">
    <property type="term" value="F:phosphatidylserine decarboxylase activity"/>
    <property type="evidence" value="ECO:0007669"/>
    <property type="project" value="UniProtKB-UniRule"/>
</dbReference>
<evidence type="ECO:0000256" key="7">
    <source>
        <dbReference type="ARBA" id="ARBA00023145"/>
    </source>
</evidence>
<evidence type="ECO:0000256" key="3">
    <source>
        <dbReference type="ARBA" id="ARBA00022516"/>
    </source>
</evidence>
<evidence type="ECO:0000313" key="14">
    <source>
        <dbReference type="Proteomes" id="UP000654401"/>
    </source>
</evidence>
<protein>
    <recommendedName>
        <fullName evidence="12">Phosphatidylserine decarboxylase proenzyme</fullName>
        <ecNumber evidence="12">4.1.1.65</ecNumber>
    </recommendedName>
    <component>
        <recommendedName>
            <fullName evidence="12">Phosphatidylserine decarboxylase alpha chain</fullName>
        </recommendedName>
    </component>
    <component>
        <recommendedName>
            <fullName evidence="12">Phosphatidylserine decarboxylase beta chain</fullName>
        </recommendedName>
    </component>
</protein>
<feature type="active site" description="Charge relay system; for autoendoproteolytic cleavage activity" evidence="12">
    <location>
        <position position="97"/>
    </location>
</feature>
<comment type="pathway">
    <text evidence="1">Lipid metabolism.</text>
</comment>
<keyword evidence="4 12" id="KW-0210">Decarboxylase</keyword>
<dbReference type="NCBIfam" id="TIGR00163">
    <property type="entry name" value="PS_decarb"/>
    <property type="match status" value="1"/>
</dbReference>
<evidence type="ECO:0000256" key="1">
    <source>
        <dbReference type="ARBA" id="ARBA00005189"/>
    </source>
</evidence>
<dbReference type="InterPro" id="IPR033177">
    <property type="entry name" value="PSD-B"/>
</dbReference>
<keyword evidence="3 12" id="KW-0444">Lipid biosynthesis</keyword>
<comment type="subunit">
    <text evidence="12">Heterodimer of a large membrane-associated beta subunit and a small pyruvoyl-containing alpha subunit.</text>
</comment>
<evidence type="ECO:0000256" key="9">
    <source>
        <dbReference type="ARBA" id="ARBA00023239"/>
    </source>
</evidence>
<accession>A0A8J6P7W4</accession>
<feature type="modified residue" description="Pyruvic acid (Ser); by autocatalysis" evidence="12">
    <location>
        <position position="260"/>
    </location>
</feature>
<comment type="caution">
    <text evidence="13">The sequence shown here is derived from an EMBL/GenBank/DDBJ whole genome shotgun (WGS) entry which is preliminary data.</text>
</comment>
<feature type="chain" id="PRO_5035349842" description="Phosphatidylserine decarboxylase beta chain" evidence="12">
    <location>
        <begin position="1"/>
        <end position="259"/>
    </location>
</feature>
<dbReference type="PANTHER" id="PTHR10067:SF6">
    <property type="entry name" value="PHOSPHATIDYLSERINE DECARBOXYLASE PROENZYME, MITOCHONDRIAL"/>
    <property type="match status" value="1"/>
</dbReference>
<evidence type="ECO:0000256" key="6">
    <source>
        <dbReference type="ARBA" id="ARBA00023136"/>
    </source>
</evidence>
<dbReference type="GO" id="GO:0005886">
    <property type="term" value="C:plasma membrane"/>
    <property type="evidence" value="ECO:0007669"/>
    <property type="project" value="UniProtKB-SubCell"/>
</dbReference>
<evidence type="ECO:0000256" key="10">
    <source>
        <dbReference type="ARBA" id="ARBA00023264"/>
    </source>
</evidence>
<feature type="active site" description="Charge relay system; for autoendoproteolytic cleavage activity" evidence="12">
    <location>
        <position position="260"/>
    </location>
</feature>
<keyword evidence="6 12" id="KW-0472">Membrane</keyword>
<keyword evidence="2 12" id="KW-1003">Cell membrane</keyword>
<proteinExistence type="inferred from homology"/>
<comment type="cofactor">
    <cofactor evidence="12">
        <name>pyruvate</name>
        <dbReference type="ChEBI" id="CHEBI:15361"/>
    </cofactor>
    <text evidence="12">Binds 1 pyruvoyl group covalently per subunit.</text>
</comment>
<evidence type="ECO:0000256" key="2">
    <source>
        <dbReference type="ARBA" id="ARBA00022475"/>
    </source>
</evidence>
<keyword evidence="11 12" id="KW-0670">Pyruvate</keyword>
<dbReference type="Pfam" id="PF02666">
    <property type="entry name" value="PS_Dcarbxylase"/>
    <property type="match status" value="1"/>
</dbReference>
<organism evidence="13 14">
    <name type="scientific">Candidatus Thiopontia autotrophica</name>
    <dbReference type="NCBI Taxonomy" id="2841688"/>
    <lineage>
        <taxon>Bacteria</taxon>
        <taxon>Pseudomonadati</taxon>
        <taxon>Pseudomonadota</taxon>
        <taxon>Gammaproteobacteria</taxon>
        <taxon>Candidatus Thiopontia</taxon>
    </lineage>
</organism>
<name>A0A8J6P7W4_9GAMM</name>
<dbReference type="AlphaFoldDB" id="A0A8J6P7W4"/>
<comment type="PTM">
    <text evidence="12">Is synthesized initially as an inactive proenzyme. Formation of the active enzyme involves a self-maturation process in which the active site pyruvoyl group is generated from an internal serine residue via an autocatalytic post-translational modification. Two non-identical subunits are generated from the proenzyme in this reaction, and the pyruvate is formed at the N-terminus of the alpha chain, which is derived from the carboxyl end of the proenzyme. The autoendoproteolytic cleavage occurs by a canonical serine protease mechanism, in which the side chain hydroxyl group of the serine supplies its oxygen atom to form the C-terminus of the beta chain, while the remainder of the serine residue undergoes an oxidative deamination to produce ammonia and the pyruvoyl prosthetic group on the alpha chain. During this reaction, the Ser that is part of the protease active site of the proenzyme becomes the pyruvoyl prosthetic group, which constitutes an essential element of the active site of the mature decarboxylase.</text>
</comment>
<evidence type="ECO:0000256" key="5">
    <source>
        <dbReference type="ARBA" id="ARBA00023098"/>
    </source>
</evidence>
<evidence type="ECO:0000256" key="4">
    <source>
        <dbReference type="ARBA" id="ARBA00022793"/>
    </source>
</evidence>
<dbReference type="EC" id="4.1.1.65" evidence="12"/>
<dbReference type="EMBL" id="JACNFK010000024">
    <property type="protein sequence ID" value="MBC8519582.1"/>
    <property type="molecule type" value="Genomic_DNA"/>
</dbReference>
<dbReference type="GO" id="GO:0006646">
    <property type="term" value="P:phosphatidylethanolamine biosynthetic process"/>
    <property type="evidence" value="ECO:0007669"/>
    <property type="project" value="UniProtKB-UniRule"/>
</dbReference>
<gene>
    <name evidence="12 13" type="primary">psd</name>
    <name evidence="13" type="ORF">H8D24_04140</name>
</gene>
<dbReference type="HAMAP" id="MF_00662">
    <property type="entry name" value="PS_decarb_PSD_B_type1"/>
    <property type="match status" value="1"/>
</dbReference>
<evidence type="ECO:0000256" key="11">
    <source>
        <dbReference type="ARBA" id="ARBA00023317"/>
    </source>
</evidence>
<sequence>MNKLLQKLTDTLFLLIVAALPHHLLSRIVHAITRSENRLLSQTLIRLACNLYKIDLSIAANPEIKSYRSFNSFFTRELNPTSRPFSGDATTLISPVDGTVSQQGEICQQAIFQAKGHSFNLTTLLGGISERATPFMDGKFSTIYLSPRNYHRIHMPTDGTLREMIYIPGRLYPVNNPSTRTVPGLFARNERVATLFDTAAGPMAMVLVGALFVGSIETVWAGEITPPGTKFVHTWKYDGDGAESITLKKGEEMGRFNMGSTVILLFGKEAINFADEFQSGLPLKMGESIGGFDQTD</sequence>
<dbReference type="InterPro" id="IPR033178">
    <property type="entry name" value="PSD_type1_pro"/>
</dbReference>
<keyword evidence="10 12" id="KW-1208">Phospholipid metabolism</keyword>
<evidence type="ECO:0000313" key="13">
    <source>
        <dbReference type="EMBL" id="MBC8519582.1"/>
    </source>
</evidence>
<comment type="similarity">
    <text evidence="12">Belongs to the phosphatidylserine decarboxylase family. PSD-B subfamily. Prokaryotic type I sub-subfamily.</text>
</comment>
<evidence type="ECO:0000256" key="8">
    <source>
        <dbReference type="ARBA" id="ARBA00023209"/>
    </source>
</evidence>
<comment type="function">
    <text evidence="12">Catalyzes the formation of phosphatidylethanolamine (PtdEtn) from phosphatidylserine (PtdSer).</text>
</comment>
<comment type="pathway">
    <text evidence="12">Phospholipid metabolism; phosphatidylethanolamine biosynthesis; phosphatidylethanolamine from CDP-diacylglycerol: step 2/2.</text>
</comment>
<dbReference type="UniPathway" id="UPA00558">
    <property type="reaction ID" value="UER00616"/>
</dbReference>
<keyword evidence="7 12" id="KW-0865">Zymogen</keyword>
<dbReference type="Proteomes" id="UP000654401">
    <property type="component" value="Unassembled WGS sequence"/>
</dbReference>
<comment type="subcellular location">
    <subcellularLocation>
        <location evidence="12">Cell membrane</location>
        <topology evidence="12">Peripheral membrane protein</topology>
    </subcellularLocation>
</comment>
<feature type="active site" description="Schiff-base intermediate with substrate; via pyruvic acid; for decarboxylase activity" evidence="12">
    <location>
        <position position="260"/>
    </location>
</feature>